<evidence type="ECO:0000256" key="1">
    <source>
        <dbReference type="ARBA" id="ARBA00007613"/>
    </source>
</evidence>
<keyword evidence="4" id="KW-1185">Reference proteome</keyword>
<proteinExistence type="inferred from homology"/>
<evidence type="ECO:0000313" key="4">
    <source>
        <dbReference type="Proteomes" id="UP000220102"/>
    </source>
</evidence>
<dbReference type="AlphaFoldDB" id="A0A2A8D154"/>
<name>A0A2A8D154_9BACT</name>
<comment type="caution">
    <text evidence="3">The sequence shown here is derived from an EMBL/GenBank/DDBJ whole genome shotgun (WGS) entry which is preliminary data.</text>
</comment>
<dbReference type="SUPFAM" id="SSF56954">
    <property type="entry name" value="Outer membrane efflux proteins (OEP)"/>
    <property type="match status" value="1"/>
</dbReference>
<sequence>MNCRSVRGAGALGRALAAMLTITMFSIVGSTAIAQDLDGNVGPAFSDTLTFARAAAMLEANSPQLRAAQAEARQMDRSAKVDALYPNPSLSVQEERTNLADGVDDQWYLSVNQSIRYPGEQGARRRAHDATRRMADATVNETRTRLLNELRHRYLNVAVAQARVTVLQDVTGQVRDAERAAHIRFEEGDLGTFQKARLQVARARYENDLSEAQLRLRDARIELAYLLVPDARATLNEVKALGAYHVEGGAQALLSSRAPAPRRIDEAEALQQAMARRGAVHAARNRLDVRTADLDAARYGRYPSLNLSAGPKRQSLPSSTTYGYTAGIVIGLPLWNGGRAAVDAERNRREVARAELESTRRDVEIQVHDALERVDSFGERLRVVGQQVLPGTDSLASDARFVYGEGEISLFELLDAVDAATQAALLRLDLRQGFLRALYDLEHAIGVGFEDEPIVVNGALEVQR</sequence>
<dbReference type="InterPro" id="IPR003423">
    <property type="entry name" value="OMP_efflux"/>
</dbReference>
<organism evidence="3 4">
    <name type="scientific">Longibacter salinarum</name>
    <dbReference type="NCBI Taxonomy" id="1850348"/>
    <lineage>
        <taxon>Bacteria</taxon>
        <taxon>Pseudomonadati</taxon>
        <taxon>Rhodothermota</taxon>
        <taxon>Rhodothermia</taxon>
        <taxon>Rhodothermales</taxon>
        <taxon>Salisaetaceae</taxon>
        <taxon>Longibacter</taxon>
    </lineage>
</organism>
<dbReference type="PANTHER" id="PTHR30203:SF24">
    <property type="entry name" value="BLR4935 PROTEIN"/>
    <property type="match status" value="1"/>
</dbReference>
<comment type="similarity">
    <text evidence="1">Belongs to the outer membrane factor (OMF) (TC 1.B.17) family.</text>
</comment>
<feature type="coiled-coil region" evidence="2">
    <location>
        <begin position="342"/>
        <end position="373"/>
    </location>
</feature>
<evidence type="ECO:0000313" key="3">
    <source>
        <dbReference type="EMBL" id="PEN14621.1"/>
    </source>
</evidence>
<protein>
    <submittedName>
        <fullName evidence="3">Cobalt-zinc-cadmium resistance protein</fullName>
    </submittedName>
</protein>
<evidence type="ECO:0000256" key="2">
    <source>
        <dbReference type="SAM" id="Coils"/>
    </source>
</evidence>
<dbReference type="OrthoDB" id="1490987at2"/>
<dbReference type="EMBL" id="PDEQ01000002">
    <property type="protein sequence ID" value="PEN14621.1"/>
    <property type="molecule type" value="Genomic_DNA"/>
</dbReference>
<dbReference type="Pfam" id="PF02321">
    <property type="entry name" value="OEP"/>
    <property type="match status" value="2"/>
</dbReference>
<dbReference type="PANTHER" id="PTHR30203">
    <property type="entry name" value="OUTER MEMBRANE CATION EFFLUX PROTEIN"/>
    <property type="match status" value="1"/>
</dbReference>
<gene>
    <name evidence="3" type="ORF">CRI94_06255</name>
</gene>
<reference evidence="3 4" key="1">
    <citation type="submission" date="2017-10" db="EMBL/GenBank/DDBJ databases">
        <title>Draft genome of Longibacter Salinarum.</title>
        <authorList>
            <person name="Goh K.M."/>
            <person name="Shamsir M.S."/>
            <person name="Lim S.W."/>
        </authorList>
    </citation>
    <scope>NUCLEOTIDE SEQUENCE [LARGE SCALE GENOMIC DNA]</scope>
    <source>
        <strain evidence="3 4">KCTC 52045</strain>
    </source>
</reference>
<dbReference type="GO" id="GO:0015562">
    <property type="term" value="F:efflux transmembrane transporter activity"/>
    <property type="evidence" value="ECO:0007669"/>
    <property type="project" value="InterPro"/>
</dbReference>
<dbReference type="Gene3D" id="1.20.1600.10">
    <property type="entry name" value="Outer membrane efflux proteins (OEP)"/>
    <property type="match status" value="1"/>
</dbReference>
<accession>A0A2A8D154</accession>
<feature type="coiled-coil region" evidence="2">
    <location>
        <begin position="195"/>
        <end position="222"/>
    </location>
</feature>
<keyword evidence="2" id="KW-0175">Coiled coil</keyword>
<dbReference type="Proteomes" id="UP000220102">
    <property type="component" value="Unassembled WGS sequence"/>
</dbReference>
<dbReference type="InterPro" id="IPR010131">
    <property type="entry name" value="MdtP/NodT-like"/>
</dbReference>